<organism evidence="2 3">
    <name type="scientific">Heliorestis acidaminivorans</name>
    <dbReference type="NCBI Taxonomy" id="553427"/>
    <lineage>
        <taxon>Bacteria</taxon>
        <taxon>Bacillati</taxon>
        <taxon>Bacillota</taxon>
        <taxon>Clostridia</taxon>
        <taxon>Eubacteriales</taxon>
        <taxon>Heliobacteriaceae</taxon>
        <taxon>Heliorestis</taxon>
    </lineage>
</organism>
<dbReference type="InterPro" id="IPR051680">
    <property type="entry name" value="ATP-dep_Glu-Cys_Ligase-2"/>
</dbReference>
<dbReference type="PANTHER" id="PTHR34595">
    <property type="entry name" value="BLR5612 PROTEIN"/>
    <property type="match status" value="1"/>
</dbReference>
<dbReference type="Proteomes" id="UP000468766">
    <property type="component" value="Unassembled WGS sequence"/>
</dbReference>
<evidence type="ECO:0000313" key="2">
    <source>
        <dbReference type="EMBL" id="KAB2953500.1"/>
    </source>
</evidence>
<evidence type="ECO:0000259" key="1">
    <source>
        <dbReference type="Pfam" id="PF14403"/>
    </source>
</evidence>
<reference evidence="2 3" key="1">
    <citation type="submission" date="2019-10" db="EMBL/GenBank/DDBJ databases">
        <title>Whole-genome sequence of the extremophile Heliorestis acidaminivorans DSM 24790.</title>
        <authorList>
            <person name="Kyndt J.A."/>
            <person name="Meyer T.E."/>
        </authorList>
    </citation>
    <scope>NUCLEOTIDE SEQUENCE [LARGE SCALE GENOMIC DNA]</scope>
    <source>
        <strain evidence="2 3">DSM 24790</strain>
    </source>
</reference>
<dbReference type="PIRSF" id="PIRSF005522">
    <property type="entry name" value="UCP005522"/>
    <property type="match status" value="1"/>
</dbReference>
<feature type="domain" description="Circularly permuted ATP-grasp type 2" evidence="1">
    <location>
        <begin position="64"/>
        <end position="437"/>
    </location>
</feature>
<evidence type="ECO:0000313" key="3">
    <source>
        <dbReference type="Proteomes" id="UP000468766"/>
    </source>
</evidence>
<dbReference type="OrthoDB" id="9803842at2"/>
<protein>
    <submittedName>
        <fullName evidence="2">Circularly permuted type 2 ATP-grasp protein</fullName>
    </submittedName>
</protein>
<sequence>MFDEAYGVRPCYENLYDYFSNLSPMMLANLQRKAEHLFINLGVTFTVYHESTSMERTLPFDILPRVIPEEEWNILDEGLRQRVRALNAFLRDIYHEQEILRDQVIPRELVVSHPDFCWAMVGLNVPMNEYIPLAGIDVIRDDQGKYFVLEDNLRVPSGISYVYENRKMMTQLFPEICQQHIIEPIMPSLSYLARYLQSLAPRRTSKPTVVLLTPGRYNSAYYDHVFLAQQLGIDLVEGQDLMTLDNRVFMRGVEGLRQVDVIYRRLDDAFLDPLVFRPDSMLGVPGLISAYRAGNVAIVNAPGTGVADDKAIFSFVPAMIEYYLGEKPLLDNVPTYLLKNREEQDFVINNLEKMVVKKTTGAGGYGMLIGPKASEQELEAFRKILRKSPLDYIAQPTIQLSQHPSFIDGLFANRHIDLRPFVIGGKKVIPGGLTRVALREGSLVVNSSQGGGSKDTWILRSHRGERECQLCSTVKPTA</sequence>
<dbReference type="EMBL" id="WBXO01000003">
    <property type="protein sequence ID" value="KAB2953500.1"/>
    <property type="molecule type" value="Genomic_DNA"/>
</dbReference>
<dbReference type="AlphaFoldDB" id="A0A6I0ESL6"/>
<dbReference type="SUPFAM" id="SSF56059">
    <property type="entry name" value="Glutathione synthetase ATP-binding domain-like"/>
    <property type="match status" value="1"/>
</dbReference>
<dbReference type="InterPro" id="IPR025841">
    <property type="entry name" value="CP_ATPgrasp_2"/>
</dbReference>
<dbReference type="PANTHER" id="PTHR34595:SF7">
    <property type="entry name" value="SLL1039 PROTEIN"/>
    <property type="match status" value="1"/>
</dbReference>
<gene>
    <name evidence="2" type="ORF">F9B85_05815</name>
</gene>
<keyword evidence="3" id="KW-1185">Reference proteome</keyword>
<name>A0A6I0ESL6_9FIRM</name>
<accession>A0A6I0ESL6</accession>
<comment type="caution">
    <text evidence="2">The sequence shown here is derived from an EMBL/GenBank/DDBJ whole genome shotgun (WGS) entry which is preliminary data.</text>
</comment>
<dbReference type="Gene3D" id="3.30.1490.270">
    <property type="match status" value="1"/>
</dbReference>
<dbReference type="RefSeq" id="WP_151619519.1">
    <property type="nucleotide sequence ID" value="NZ_WBXO01000003.1"/>
</dbReference>
<dbReference type="Gene3D" id="3.40.50.11290">
    <property type="match status" value="1"/>
</dbReference>
<dbReference type="InterPro" id="IPR016450">
    <property type="entry name" value="UCP005522"/>
</dbReference>
<dbReference type="Pfam" id="PF14403">
    <property type="entry name" value="CP_ATPgrasp_2"/>
    <property type="match status" value="1"/>
</dbReference>
<proteinExistence type="predicted"/>